<evidence type="ECO:0000313" key="1">
    <source>
        <dbReference type="EMBL" id="MDX8473890.1"/>
    </source>
</evidence>
<protein>
    <submittedName>
        <fullName evidence="1">Uncharacterized protein</fullName>
    </submittedName>
</protein>
<organism evidence="1 2">
    <name type="scientific">Mesorhizobium dulcispinae</name>
    <dbReference type="NCBI Taxonomy" id="3072316"/>
    <lineage>
        <taxon>Bacteria</taxon>
        <taxon>Pseudomonadati</taxon>
        <taxon>Pseudomonadota</taxon>
        <taxon>Alphaproteobacteria</taxon>
        <taxon>Hyphomicrobiales</taxon>
        <taxon>Phyllobacteriaceae</taxon>
        <taxon>Mesorhizobium</taxon>
    </lineage>
</organism>
<dbReference type="RefSeq" id="WP_320317272.1">
    <property type="nucleotide sequence ID" value="NZ_JAVIIX010000009.1"/>
</dbReference>
<keyword evidence="2" id="KW-1185">Reference proteome</keyword>
<accession>A0ABU4XGK1</accession>
<reference evidence="1 2" key="1">
    <citation type="submission" date="2023-08" db="EMBL/GenBank/DDBJ databases">
        <title>Implementing the SeqCode for naming new Mesorhizobium species isolated from Vachellia karroo root nodules.</title>
        <authorList>
            <person name="Van Lill M."/>
        </authorList>
    </citation>
    <scope>NUCLEOTIDE SEQUENCE [LARGE SCALE GENOMIC DNA]</scope>
    <source>
        <strain evidence="1 2">VK23A</strain>
    </source>
</reference>
<comment type="caution">
    <text evidence="1">The sequence shown here is derived from an EMBL/GenBank/DDBJ whole genome shotgun (WGS) entry which is preliminary data.</text>
</comment>
<name>A0ABU4XGK1_9HYPH</name>
<proteinExistence type="predicted"/>
<gene>
    <name evidence="1" type="ORF">RFM27_17565</name>
</gene>
<sequence length="68" mass="7815">MRLTARSNQAWRIVERVSKHSSFIEIIGRTNFDENNMQNSQDGVVGDWLGISQLGNFLFALVRLARLH</sequence>
<dbReference type="Proteomes" id="UP001271780">
    <property type="component" value="Unassembled WGS sequence"/>
</dbReference>
<evidence type="ECO:0000313" key="2">
    <source>
        <dbReference type="Proteomes" id="UP001271780"/>
    </source>
</evidence>
<dbReference type="EMBL" id="JAVIIZ010000010">
    <property type="protein sequence ID" value="MDX8473890.1"/>
    <property type="molecule type" value="Genomic_DNA"/>
</dbReference>